<reference evidence="3" key="1">
    <citation type="submission" date="2014-12" db="EMBL/GenBank/DDBJ databases">
        <title>Genome sequence of Clostridium beijerinckii strain 59B.</title>
        <authorList>
            <person name="Little G.T."/>
            <person name="Minton N.P."/>
        </authorList>
    </citation>
    <scope>NUCLEOTIDE SEQUENCE [LARGE SCALE GENOMIC DNA]</scope>
    <source>
        <strain evidence="3">59B</strain>
    </source>
</reference>
<dbReference type="AlphaFoldDB" id="A0A0B5QUL0"/>
<dbReference type="KEGG" id="cbei:LF65_05396"/>
<feature type="domain" description="RNA polymerase sigma-70 region 4" evidence="1">
    <location>
        <begin position="85"/>
        <end position="133"/>
    </location>
</feature>
<evidence type="ECO:0000313" key="3">
    <source>
        <dbReference type="Proteomes" id="UP000031866"/>
    </source>
</evidence>
<dbReference type="Pfam" id="PF04545">
    <property type="entry name" value="Sigma70_r4"/>
    <property type="match status" value="1"/>
</dbReference>
<dbReference type="STRING" id="1520.LF65_05396"/>
<dbReference type="GO" id="GO:0006352">
    <property type="term" value="P:DNA-templated transcription initiation"/>
    <property type="evidence" value="ECO:0007669"/>
    <property type="project" value="InterPro"/>
</dbReference>
<dbReference type="SUPFAM" id="SSF88659">
    <property type="entry name" value="Sigma3 and sigma4 domains of RNA polymerase sigma factors"/>
    <property type="match status" value="1"/>
</dbReference>
<dbReference type="GO" id="GO:0003700">
    <property type="term" value="F:DNA-binding transcription factor activity"/>
    <property type="evidence" value="ECO:0007669"/>
    <property type="project" value="InterPro"/>
</dbReference>
<dbReference type="Proteomes" id="UP000031866">
    <property type="component" value="Chromosome"/>
</dbReference>
<name>A0A0B5QUL0_CLOBE</name>
<organism evidence="2 3">
    <name type="scientific">Clostridium beijerinckii</name>
    <name type="common">Clostridium MP</name>
    <dbReference type="NCBI Taxonomy" id="1520"/>
    <lineage>
        <taxon>Bacteria</taxon>
        <taxon>Bacillati</taxon>
        <taxon>Bacillota</taxon>
        <taxon>Clostridia</taxon>
        <taxon>Eubacteriales</taxon>
        <taxon>Clostridiaceae</taxon>
        <taxon>Clostridium</taxon>
    </lineage>
</organism>
<dbReference type="Gene3D" id="1.20.140.160">
    <property type="match status" value="1"/>
</dbReference>
<protein>
    <submittedName>
        <fullName evidence="2">RNA polymerase subunit sigma-70</fullName>
    </submittedName>
</protein>
<dbReference type="RefSeq" id="WP_041900376.1">
    <property type="nucleotide sequence ID" value="NZ_CP010086.2"/>
</dbReference>
<evidence type="ECO:0000313" key="2">
    <source>
        <dbReference type="EMBL" id="AJH01917.1"/>
    </source>
</evidence>
<evidence type="ECO:0000259" key="1">
    <source>
        <dbReference type="Pfam" id="PF04545"/>
    </source>
</evidence>
<sequence>MQSSYFEKAIEAQFDCLTKKVIKYERSKYYRDISRHWRNEISFSDLLEVKLEDVYNTDKYPSEYTAFNVFGMEVQIIDEQLSKVLKILPEKKRNIILLSYFMDMSDLEIGKLMNLVRSTIYRHRTSILKEIKKMYKEGSEYEEE</sequence>
<dbReference type="InterPro" id="IPR007630">
    <property type="entry name" value="RNA_pol_sigma70_r4"/>
</dbReference>
<dbReference type="OrthoDB" id="9806818at2"/>
<gene>
    <name evidence="2" type="ORF">LF65_05396</name>
</gene>
<dbReference type="EMBL" id="CP010086">
    <property type="protein sequence ID" value="AJH01917.1"/>
    <property type="molecule type" value="Genomic_DNA"/>
</dbReference>
<accession>A0A0B5QUL0</accession>
<dbReference type="InterPro" id="IPR013324">
    <property type="entry name" value="RNA_pol_sigma_r3/r4-like"/>
</dbReference>
<proteinExistence type="predicted"/>